<evidence type="ECO:0000313" key="3">
    <source>
        <dbReference type="Proteomes" id="UP000184501"/>
    </source>
</evidence>
<name>A0A1M5DIC5_STRHI</name>
<organism evidence="2 3">
    <name type="scientific">Streptoalloteichus hindustanus</name>
    <dbReference type="NCBI Taxonomy" id="2017"/>
    <lineage>
        <taxon>Bacteria</taxon>
        <taxon>Bacillati</taxon>
        <taxon>Actinomycetota</taxon>
        <taxon>Actinomycetes</taxon>
        <taxon>Pseudonocardiales</taxon>
        <taxon>Pseudonocardiaceae</taxon>
        <taxon>Streptoalloteichus</taxon>
    </lineage>
</organism>
<accession>A0A1M5DIC5</accession>
<protein>
    <submittedName>
        <fullName evidence="2">Agmatine deiminase</fullName>
    </submittedName>
</protein>
<sequence length="345" mass="37380">MTGPGVRMPAETAPHLRCWMAWPARRGIWGGLLPHVRTEIAQLARVIAEFEPVVMLAAPRQVEQARRALGGGVAVVPMPVDDVWIRDTGPIFVHDAHGRVAGVDLAFNGWGGRQRHRRDRHVARRLLDRLGLPRASSRLVIEPGGFESDGDGTALATRSCLLHPARNRDASPGEVERELATLLGVREVVWLDGVPDLDVTDCHVDGLARFVQPGLVVVHQPVPGSDPAWERVTHQALEVLAGATDARGRRLRVVTLPEPTSVRVTDPALLAHFVAGYVNYYVANDAVVMPRFGDRASDDRAAGILGDLYPGRRVVAVDLDTLLSGGGGIHCVTRDQPRPAPPAPR</sequence>
<dbReference type="PANTHER" id="PTHR31377:SF0">
    <property type="entry name" value="AGMATINE DEIMINASE-RELATED"/>
    <property type="match status" value="1"/>
</dbReference>
<keyword evidence="1" id="KW-0378">Hydrolase</keyword>
<dbReference type="Pfam" id="PF04371">
    <property type="entry name" value="PAD_porph"/>
    <property type="match status" value="1"/>
</dbReference>
<dbReference type="EMBL" id="FQVN01000004">
    <property type="protein sequence ID" value="SHF66676.1"/>
    <property type="molecule type" value="Genomic_DNA"/>
</dbReference>
<dbReference type="InterPro" id="IPR007466">
    <property type="entry name" value="Peptidyl-Arg-deiminase_porph"/>
</dbReference>
<evidence type="ECO:0000256" key="1">
    <source>
        <dbReference type="ARBA" id="ARBA00022801"/>
    </source>
</evidence>
<dbReference type="GO" id="GO:0047632">
    <property type="term" value="F:agmatine deiminase activity"/>
    <property type="evidence" value="ECO:0007669"/>
    <property type="project" value="TreeGrafter"/>
</dbReference>
<reference evidence="2 3" key="1">
    <citation type="submission" date="2016-11" db="EMBL/GenBank/DDBJ databases">
        <authorList>
            <person name="Jaros S."/>
            <person name="Januszkiewicz K."/>
            <person name="Wedrychowicz H."/>
        </authorList>
    </citation>
    <scope>NUCLEOTIDE SEQUENCE [LARGE SCALE GENOMIC DNA]</scope>
    <source>
        <strain evidence="2 3">DSM 44523</strain>
    </source>
</reference>
<dbReference type="GO" id="GO:0009446">
    <property type="term" value="P:putrescine biosynthetic process"/>
    <property type="evidence" value="ECO:0007669"/>
    <property type="project" value="InterPro"/>
</dbReference>
<dbReference type="OrthoDB" id="9808013at2"/>
<dbReference type="SUPFAM" id="SSF55909">
    <property type="entry name" value="Pentein"/>
    <property type="match status" value="1"/>
</dbReference>
<dbReference type="Proteomes" id="UP000184501">
    <property type="component" value="Unassembled WGS sequence"/>
</dbReference>
<dbReference type="STRING" id="2017.SAMN05444320_104467"/>
<dbReference type="AlphaFoldDB" id="A0A1M5DIC5"/>
<gene>
    <name evidence="2" type="ORF">SAMN05444320_104467</name>
</gene>
<proteinExistence type="predicted"/>
<dbReference type="RefSeq" id="WP_073483528.1">
    <property type="nucleotide sequence ID" value="NZ_FQVN01000004.1"/>
</dbReference>
<evidence type="ECO:0000313" key="2">
    <source>
        <dbReference type="EMBL" id="SHF66676.1"/>
    </source>
</evidence>
<dbReference type="GO" id="GO:0004668">
    <property type="term" value="F:protein-arginine deiminase activity"/>
    <property type="evidence" value="ECO:0007669"/>
    <property type="project" value="InterPro"/>
</dbReference>
<dbReference type="Gene3D" id="3.75.10.10">
    <property type="entry name" value="L-arginine/glycine Amidinotransferase, Chain A"/>
    <property type="match status" value="1"/>
</dbReference>
<dbReference type="PANTHER" id="PTHR31377">
    <property type="entry name" value="AGMATINE DEIMINASE-RELATED"/>
    <property type="match status" value="1"/>
</dbReference>
<keyword evidence="3" id="KW-1185">Reference proteome</keyword>